<keyword evidence="1" id="KW-0472">Membrane</keyword>
<protein>
    <submittedName>
        <fullName evidence="2">Uncharacterized protein</fullName>
    </submittedName>
</protein>
<keyword evidence="1" id="KW-0812">Transmembrane</keyword>
<evidence type="ECO:0000313" key="2">
    <source>
        <dbReference type="EMBL" id="KAE9194581.1"/>
    </source>
</evidence>
<sequence length="215" mass="24068">MQHISAADLTRFRVLFSHQWGAMIHPIVPAKTIQTKSVHVKRGSNKDVVAAIPSVQHIASLRKTLSILFTIECIVLSEYVECIIPLLYSSYIVMMVKLISASYHTELTGVTETNVSSTVQTVIIYGFLELGSFVLFAFIVKKVCGIQVLYHLAFVLEAQMLSIQSKIMGWMLITLGFRVVHFGTFIVLCCSGAHVTHKLDFLCRNRLHIPICLDS</sequence>
<organism evidence="2 3">
    <name type="scientific">Phytophthora fragariae</name>
    <dbReference type="NCBI Taxonomy" id="53985"/>
    <lineage>
        <taxon>Eukaryota</taxon>
        <taxon>Sar</taxon>
        <taxon>Stramenopiles</taxon>
        <taxon>Oomycota</taxon>
        <taxon>Peronosporomycetes</taxon>
        <taxon>Peronosporales</taxon>
        <taxon>Peronosporaceae</taxon>
        <taxon>Phytophthora</taxon>
    </lineage>
</organism>
<keyword evidence="1" id="KW-1133">Transmembrane helix</keyword>
<accession>A0A6G0N5C6</accession>
<feature type="transmembrane region" description="Helical" evidence="1">
    <location>
        <begin position="122"/>
        <end position="140"/>
    </location>
</feature>
<dbReference type="EMBL" id="QXGC01001870">
    <property type="protein sequence ID" value="KAE9194581.1"/>
    <property type="molecule type" value="Genomic_DNA"/>
</dbReference>
<reference evidence="2 3" key="1">
    <citation type="submission" date="2018-09" db="EMBL/GenBank/DDBJ databases">
        <title>Genomic investigation of the strawberry pathogen Phytophthora fragariae indicates pathogenicity is determined by transcriptional variation in three key races.</title>
        <authorList>
            <person name="Adams T.M."/>
            <person name="Armitage A.D."/>
            <person name="Sobczyk M.K."/>
            <person name="Bates H.J."/>
            <person name="Dunwell J.M."/>
            <person name="Nellist C.F."/>
            <person name="Harrison R.J."/>
        </authorList>
    </citation>
    <scope>NUCLEOTIDE SEQUENCE [LARGE SCALE GENOMIC DNA]</scope>
    <source>
        <strain evidence="2 3">BC-23</strain>
    </source>
</reference>
<feature type="transmembrane region" description="Helical" evidence="1">
    <location>
        <begin position="65"/>
        <end position="88"/>
    </location>
</feature>
<feature type="transmembrane region" description="Helical" evidence="1">
    <location>
        <begin position="179"/>
        <end position="196"/>
    </location>
</feature>
<name>A0A6G0N5C6_9STRA</name>
<evidence type="ECO:0000256" key="1">
    <source>
        <dbReference type="SAM" id="Phobius"/>
    </source>
</evidence>
<dbReference type="AlphaFoldDB" id="A0A6G0N5C6"/>
<evidence type="ECO:0000313" key="3">
    <source>
        <dbReference type="Proteomes" id="UP000476176"/>
    </source>
</evidence>
<comment type="caution">
    <text evidence="2">The sequence shown here is derived from an EMBL/GenBank/DDBJ whole genome shotgun (WGS) entry which is preliminary data.</text>
</comment>
<proteinExistence type="predicted"/>
<dbReference type="Proteomes" id="UP000476176">
    <property type="component" value="Unassembled WGS sequence"/>
</dbReference>
<gene>
    <name evidence="2" type="ORF">PF004_g20687</name>
</gene>